<dbReference type="EMBL" id="SRLO01000115">
    <property type="protein sequence ID" value="TNN74318.1"/>
    <property type="molecule type" value="Genomic_DNA"/>
</dbReference>
<evidence type="ECO:0000313" key="8">
    <source>
        <dbReference type="EMBL" id="TNN74318.1"/>
    </source>
</evidence>
<feature type="transmembrane region" description="Helical" evidence="6">
    <location>
        <begin position="165"/>
        <end position="189"/>
    </location>
</feature>
<evidence type="ECO:0000256" key="2">
    <source>
        <dbReference type="ARBA" id="ARBA00007742"/>
    </source>
</evidence>
<dbReference type="GO" id="GO:0016020">
    <property type="term" value="C:membrane"/>
    <property type="evidence" value="ECO:0007669"/>
    <property type="project" value="UniProtKB-SubCell"/>
</dbReference>
<keyword evidence="9" id="KW-1185">Reference proteome</keyword>
<dbReference type="InterPro" id="IPR039357">
    <property type="entry name" value="SRD5A/TECR"/>
</dbReference>
<feature type="transmembrane region" description="Helical" evidence="6">
    <location>
        <begin position="46"/>
        <end position="68"/>
    </location>
</feature>
<accession>A0A4Z2I8N6</accession>
<dbReference type="PANTHER" id="PTHR10556:SF37">
    <property type="entry name" value="3-OXO-5-ALPHA-STEROID 4-DEHYDROGENASE 2"/>
    <property type="match status" value="1"/>
</dbReference>
<feature type="domain" description="3-oxo-5-alpha-steroid 4-dehydrogenase C-terminal" evidence="7">
    <location>
        <begin position="142"/>
        <end position="204"/>
    </location>
</feature>
<evidence type="ECO:0000256" key="5">
    <source>
        <dbReference type="ARBA" id="ARBA00023136"/>
    </source>
</evidence>
<comment type="caution">
    <text evidence="8">The sequence shown here is derived from an EMBL/GenBank/DDBJ whole genome shotgun (WGS) entry which is preliminary data.</text>
</comment>
<dbReference type="AlphaFoldDB" id="A0A4Z2I8N6"/>
<evidence type="ECO:0000256" key="3">
    <source>
        <dbReference type="ARBA" id="ARBA00022692"/>
    </source>
</evidence>
<evidence type="ECO:0000313" key="9">
    <source>
        <dbReference type="Proteomes" id="UP000314294"/>
    </source>
</evidence>
<protein>
    <submittedName>
        <fullName evidence="8">3-oxo-5-alpha-steroid 4-dehydrogenase 2</fullName>
    </submittedName>
</protein>
<dbReference type="PANTHER" id="PTHR10556">
    <property type="entry name" value="3-OXO-5-ALPHA-STEROID 4-DEHYDROGENASE"/>
    <property type="match status" value="1"/>
</dbReference>
<comment type="subcellular location">
    <subcellularLocation>
        <location evidence="1">Membrane</location>
        <topology evidence="1">Multi-pass membrane protein</topology>
    </subcellularLocation>
</comment>
<organism evidence="8 9">
    <name type="scientific">Liparis tanakae</name>
    <name type="common">Tanaka's snailfish</name>
    <dbReference type="NCBI Taxonomy" id="230148"/>
    <lineage>
        <taxon>Eukaryota</taxon>
        <taxon>Metazoa</taxon>
        <taxon>Chordata</taxon>
        <taxon>Craniata</taxon>
        <taxon>Vertebrata</taxon>
        <taxon>Euteleostomi</taxon>
        <taxon>Actinopterygii</taxon>
        <taxon>Neopterygii</taxon>
        <taxon>Teleostei</taxon>
        <taxon>Neoteleostei</taxon>
        <taxon>Acanthomorphata</taxon>
        <taxon>Eupercaria</taxon>
        <taxon>Perciformes</taxon>
        <taxon>Cottioidei</taxon>
        <taxon>Cottales</taxon>
        <taxon>Liparidae</taxon>
        <taxon>Liparis</taxon>
    </lineage>
</organism>
<proteinExistence type="inferred from homology"/>
<keyword evidence="4 6" id="KW-1133">Transmembrane helix</keyword>
<dbReference type="Pfam" id="PF02544">
    <property type="entry name" value="Steroid_dh"/>
    <property type="match status" value="1"/>
</dbReference>
<comment type="similarity">
    <text evidence="2">Belongs to the steroid 5-alpha reductase family.</text>
</comment>
<dbReference type="OrthoDB" id="5788137at2759"/>
<gene>
    <name evidence="8" type="primary">SRD5A2_1</name>
    <name evidence="8" type="ORF">EYF80_015401</name>
</gene>
<name>A0A4Z2I8N6_9TELE</name>
<evidence type="ECO:0000256" key="1">
    <source>
        <dbReference type="ARBA" id="ARBA00004141"/>
    </source>
</evidence>
<evidence type="ECO:0000259" key="7">
    <source>
        <dbReference type="Pfam" id="PF02544"/>
    </source>
</evidence>
<keyword evidence="5 6" id="KW-0472">Membrane</keyword>
<dbReference type="InterPro" id="IPR001104">
    <property type="entry name" value="3-oxo-5_a-steroid_4-DH_C"/>
</dbReference>
<reference evidence="8 9" key="1">
    <citation type="submission" date="2019-03" db="EMBL/GenBank/DDBJ databases">
        <title>First draft genome of Liparis tanakae, snailfish: a comprehensive survey of snailfish specific genes.</title>
        <authorList>
            <person name="Kim W."/>
            <person name="Song I."/>
            <person name="Jeong J.-H."/>
            <person name="Kim D."/>
            <person name="Kim S."/>
            <person name="Ryu S."/>
            <person name="Song J.Y."/>
            <person name="Lee S.K."/>
        </authorList>
    </citation>
    <scope>NUCLEOTIDE SEQUENCE [LARGE SCALE GENOMIC DNA]</scope>
    <source>
        <tissue evidence="8">Muscle</tissue>
    </source>
</reference>
<sequence length="319" mass="35983">MHCHEDLVSYLSCGMMLAGLGHLVHHKKIQTSYGRHMGRSPPARTVPARLAWFLQEMPALLAPLLLTLSRHRPSTAGKNLLLWTFCMHYFQRTFVYSLLTRGTPFPLGVMLSAGVICSLNGLLQGHYLLHCAQLDEEWPADYRYKIGGLFEYVSGANYLGEIVEWFGYAVATWSLPALSFAVFSLCFIGPRAYHHHRSRARVAEQLPLETEVQATATDARALLHHGSFHAICRVSPVVSVSQIHERVPAVVLQRGGHRLQRVAESVHATKLSEWLHESESKSFHHYDAMTLQVVLQDWVHDLLARAELHLIPDHPLAEL</sequence>
<evidence type="ECO:0000256" key="6">
    <source>
        <dbReference type="SAM" id="Phobius"/>
    </source>
</evidence>
<dbReference type="GO" id="GO:0003865">
    <property type="term" value="F:3-oxo-5-alpha-steroid 4-dehydrogenase activity"/>
    <property type="evidence" value="ECO:0007669"/>
    <property type="project" value="TreeGrafter"/>
</dbReference>
<keyword evidence="3 6" id="KW-0812">Transmembrane</keyword>
<dbReference type="Proteomes" id="UP000314294">
    <property type="component" value="Unassembled WGS sequence"/>
</dbReference>
<feature type="transmembrane region" description="Helical" evidence="6">
    <location>
        <begin position="7"/>
        <end position="26"/>
    </location>
</feature>
<dbReference type="GO" id="GO:0006694">
    <property type="term" value="P:steroid biosynthetic process"/>
    <property type="evidence" value="ECO:0007669"/>
    <property type="project" value="TreeGrafter"/>
</dbReference>
<dbReference type="PROSITE" id="PS50244">
    <property type="entry name" value="S5A_REDUCTASE"/>
    <property type="match status" value="1"/>
</dbReference>
<evidence type="ECO:0000256" key="4">
    <source>
        <dbReference type="ARBA" id="ARBA00022989"/>
    </source>
</evidence>